<evidence type="ECO:0000313" key="8">
    <source>
        <dbReference type="Proteomes" id="UP000051054"/>
    </source>
</evidence>
<comment type="caution">
    <text evidence="7">The sequence shown here is derived from an EMBL/GenBank/DDBJ whole genome shotgun (WGS) entry which is preliminary data.</text>
</comment>
<proteinExistence type="predicted"/>
<dbReference type="Pfam" id="PF18938">
    <property type="entry name" value="aRib"/>
    <property type="match status" value="1"/>
</dbReference>
<dbReference type="PATRIC" id="fig|1423755.3.peg.984"/>
<organism evidence="7 8">
    <name type="scientific">Ligilactobacillus hayakitensis DSM 18933 = JCM 14209</name>
    <dbReference type="NCBI Taxonomy" id="1423755"/>
    <lineage>
        <taxon>Bacteria</taxon>
        <taxon>Bacillati</taxon>
        <taxon>Bacillota</taxon>
        <taxon>Bacilli</taxon>
        <taxon>Lactobacillales</taxon>
        <taxon>Lactobacillaceae</taxon>
        <taxon>Ligilactobacillus</taxon>
    </lineage>
</organism>
<protein>
    <recommendedName>
        <fullName evidence="6">Gram-positive cocci surface proteins LPxTG domain-containing protein</fullName>
    </recommendedName>
</protein>
<gene>
    <name evidence="7" type="ORF">FC40_GL000928</name>
</gene>
<name>A0A0R1WM20_9LACO</name>
<keyword evidence="1" id="KW-0134">Cell wall</keyword>
<sequence>MDTPVEVTVPVKGHEAGKNDNGSDNTDADKTTPVVPVKTPVKDSTHLTDAEKQEVIDKINESNKGNFPEGTKVSVGDDGTATITYPDGSVDVIPAIDNGANNGTSNEGNTTGTNNGLVNEGNTSNVNNGDNVNNGNKTKTVTLTETHTRTRYETRYGWRFINGKWAYVEMTETGVIIRIIRYAGEYELPQTGEANEKTSLIGAALVAVGSMFGLGAVGRKEDK</sequence>
<feature type="region of interest" description="Disordered" evidence="5">
    <location>
        <begin position="1"/>
        <end position="47"/>
    </location>
</feature>
<evidence type="ECO:0000256" key="3">
    <source>
        <dbReference type="ARBA" id="ARBA00022729"/>
    </source>
</evidence>
<reference evidence="7 8" key="1">
    <citation type="journal article" date="2015" name="Genome Announc.">
        <title>Expanding the biotechnology potential of lactobacilli through comparative genomics of 213 strains and associated genera.</title>
        <authorList>
            <person name="Sun Z."/>
            <person name="Harris H.M."/>
            <person name="McCann A."/>
            <person name="Guo C."/>
            <person name="Argimon S."/>
            <person name="Zhang W."/>
            <person name="Yang X."/>
            <person name="Jeffery I.B."/>
            <person name="Cooney J.C."/>
            <person name="Kagawa T.F."/>
            <person name="Liu W."/>
            <person name="Song Y."/>
            <person name="Salvetti E."/>
            <person name="Wrobel A."/>
            <person name="Rasinkangas P."/>
            <person name="Parkhill J."/>
            <person name="Rea M.C."/>
            <person name="O'Sullivan O."/>
            <person name="Ritari J."/>
            <person name="Douillard F.P."/>
            <person name="Paul Ross R."/>
            <person name="Yang R."/>
            <person name="Briner A.E."/>
            <person name="Felis G.E."/>
            <person name="de Vos W.M."/>
            <person name="Barrangou R."/>
            <person name="Klaenhammer T.R."/>
            <person name="Caufield P.W."/>
            <person name="Cui Y."/>
            <person name="Zhang H."/>
            <person name="O'Toole P.W."/>
        </authorList>
    </citation>
    <scope>NUCLEOTIDE SEQUENCE [LARGE SCALE GENOMIC DNA]</scope>
    <source>
        <strain evidence="7 8">DSM 18933</strain>
    </source>
</reference>
<dbReference type="EMBL" id="AZGD01000091">
    <property type="protein sequence ID" value="KRM18721.1"/>
    <property type="molecule type" value="Genomic_DNA"/>
</dbReference>
<feature type="compositionally biased region" description="Low complexity" evidence="5">
    <location>
        <begin position="98"/>
        <end position="138"/>
    </location>
</feature>
<evidence type="ECO:0000256" key="2">
    <source>
        <dbReference type="ARBA" id="ARBA00022525"/>
    </source>
</evidence>
<keyword evidence="3" id="KW-0732">Signal</keyword>
<keyword evidence="4" id="KW-0572">Peptidoglycan-anchor</keyword>
<dbReference type="AlphaFoldDB" id="A0A0R1WM20"/>
<evidence type="ECO:0000313" key="7">
    <source>
        <dbReference type="EMBL" id="KRM18721.1"/>
    </source>
</evidence>
<dbReference type="Gene3D" id="3.10.20.890">
    <property type="match status" value="1"/>
</dbReference>
<dbReference type="Pfam" id="PF00746">
    <property type="entry name" value="Gram_pos_anchor"/>
    <property type="match status" value="1"/>
</dbReference>
<evidence type="ECO:0000259" key="6">
    <source>
        <dbReference type="PROSITE" id="PS50847"/>
    </source>
</evidence>
<dbReference type="Proteomes" id="UP000051054">
    <property type="component" value="Unassembled WGS sequence"/>
</dbReference>
<dbReference type="InterPro" id="IPR044024">
    <property type="entry name" value="aRib"/>
</dbReference>
<evidence type="ECO:0000256" key="4">
    <source>
        <dbReference type="ARBA" id="ARBA00023088"/>
    </source>
</evidence>
<dbReference type="PROSITE" id="PS50847">
    <property type="entry name" value="GRAM_POS_ANCHORING"/>
    <property type="match status" value="1"/>
</dbReference>
<feature type="domain" description="Gram-positive cocci surface proteins LPxTG" evidence="6">
    <location>
        <begin position="188"/>
        <end position="223"/>
    </location>
</feature>
<dbReference type="InterPro" id="IPR019931">
    <property type="entry name" value="LPXTG_anchor"/>
</dbReference>
<feature type="region of interest" description="Disordered" evidence="5">
    <location>
        <begin position="59"/>
        <end position="138"/>
    </location>
</feature>
<evidence type="ECO:0000256" key="1">
    <source>
        <dbReference type="ARBA" id="ARBA00022512"/>
    </source>
</evidence>
<dbReference type="STRING" id="1423755.FC40_GL000928"/>
<dbReference type="NCBIfam" id="TIGR01167">
    <property type="entry name" value="LPXTG_anchor"/>
    <property type="match status" value="1"/>
</dbReference>
<evidence type="ECO:0000256" key="5">
    <source>
        <dbReference type="SAM" id="MobiDB-lite"/>
    </source>
</evidence>
<dbReference type="eggNOG" id="COG3064">
    <property type="taxonomic scope" value="Bacteria"/>
</dbReference>
<keyword evidence="8" id="KW-1185">Reference proteome</keyword>
<keyword evidence="2" id="KW-0964">Secreted</keyword>
<accession>A0A0R1WM20</accession>